<name>A0ABY0T5S3_9PROT</name>
<comment type="caution">
    <text evidence="5">The sequence shown here is derived from an EMBL/GenBank/DDBJ whole genome shotgun (WGS) entry which is preliminary data.</text>
</comment>
<keyword evidence="3" id="KW-0281">Fimbrium</keyword>
<evidence type="ECO:0000256" key="3">
    <source>
        <dbReference type="RuleBase" id="RU000389"/>
    </source>
</evidence>
<sequence>MEQDQKGLTLIETMMTFAIIGILATIAIPPAYQLYEDSVARDQVTEAFSLLQSVESPITGFYSDKGRWPTRPEFDSLVATRTGRYVASLTSLPLAPGFQVTATFKNNGVSAGLLNEGTGRTLVVATKDGVKWICNDNTDPTTGVPGLVAGNVLPQHRPSVCK</sequence>
<dbReference type="InterPro" id="IPR045584">
    <property type="entry name" value="Pilin-like"/>
</dbReference>
<keyword evidence="4" id="KW-1133">Transmembrane helix</keyword>
<proteinExistence type="inferred from homology"/>
<dbReference type="Pfam" id="PF00114">
    <property type="entry name" value="Pilin"/>
    <property type="match status" value="1"/>
</dbReference>
<gene>
    <name evidence="5" type="ORF">SAMN05216402_0161</name>
</gene>
<keyword evidence="2" id="KW-0488">Methylation</keyword>
<evidence type="ECO:0000256" key="2">
    <source>
        <dbReference type="ARBA" id="ARBA00022481"/>
    </source>
</evidence>
<reference evidence="5 6" key="1">
    <citation type="submission" date="2016-10" db="EMBL/GenBank/DDBJ databases">
        <authorList>
            <person name="Varghese N."/>
            <person name="Submissions S."/>
        </authorList>
    </citation>
    <scope>NUCLEOTIDE SEQUENCE [LARGE SCALE GENOMIC DNA]</scope>
    <source>
        <strain evidence="5 6">Nl1</strain>
    </source>
</reference>
<dbReference type="Proteomes" id="UP000183471">
    <property type="component" value="Unassembled WGS sequence"/>
</dbReference>
<evidence type="ECO:0000256" key="4">
    <source>
        <dbReference type="SAM" id="Phobius"/>
    </source>
</evidence>
<dbReference type="InterPro" id="IPR001082">
    <property type="entry name" value="Pilin"/>
</dbReference>
<dbReference type="PROSITE" id="PS00409">
    <property type="entry name" value="PROKAR_NTER_METHYL"/>
    <property type="match status" value="1"/>
</dbReference>
<dbReference type="Pfam" id="PF07963">
    <property type="entry name" value="N_methyl"/>
    <property type="match status" value="1"/>
</dbReference>
<dbReference type="EMBL" id="FNKY01000001">
    <property type="protein sequence ID" value="SDQ27926.1"/>
    <property type="molecule type" value="Genomic_DNA"/>
</dbReference>
<feature type="transmembrane region" description="Helical" evidence="4">
    <location>
        <begin position="7"/>
        <end position="28"/>
    </location>
</feature>
<keyword evidence="4" id="KW-0812">Transmembrane</keyword>
<accession>A0ABY0T5S3</accession>
<dbReference type="InterPro" id="IPR012902">
    <property type="entry name" value="N_methyl_site"/>
</dbReference>
<protein>
    <submittedName>
        <fullName evidence="5">Type IV pilus assembly protein PilA</fullName>
    </submittedName>
</protein>
<comment type="similarity">
    <text evidence="1 3">Belongs to the N-Me-Phe pilin family.</text>
</comment>
<evidence type="ECO:0000313" key="5">
    <source>
        <dbReference type="EMBL" id="SDQ27926.1"/>
    </source>
</evidence>
<dbReference type="RefSeq" id="WP_074630360.1">
    <property type="nucleotide sequence ID" value="NZ_FNKY01000001.1"/>
</dbReference>
<evidence type="ECO:0000313" key="6">
    <source>
        <dbReference type="Proteomes" id="UP000183471"/>
    </source>
</evidence>
<evidence type="ECO:0000256" key="1">
    <source>
        <dbReference type="ARBA" id="ARBA00005233"/>
    </source>
</evidence>
<dbReference type="NCBIfam" id="TIGR02532">
    <property type="entry name" value="IV_pilin_GFxxxE"/>
    <property type="match status" value="1"/>
</dbReference>
<organism evidence="5 6">
    <name type="scientific">Nitrosospira multiformis</name>
    <dbReference type="NCBI Taxonomy" id="1231"/>
    <lineage>
        <taxon>Bacteria</taxon>
        <taxon>Pseudomonadati</taxon>
        <taxon>Pseudomonadota</taxon>
        <taxon>Betaproteobacteria</taxon>
        <taxon>Nitrosomonadales</taxon>
        <taxon>Nitrosomonadaceae</taxon>
        <taxon>Nitrosospira</taxon>
    </lineage>
</organism>
<keyword evidence="4" id="KW-0472">Membrane</keyword>
<dbReference type="Gene3D" id="3.30.700.10">
    <property type="entry name" value="Glycoprotein, Type 4 Pilin"/>
    <property type="match status" value="1"/>
</dbReference>
<keyword evidence="6" id="KW-1185">Reference proteome</keyword>
<dbReference type="SUPFAM" id="SSF54523">
    <property type="entry name" value="Pili subunits"/>
    <property type="match status" value="1"/>
</dbReference>